<dbReference type="PANTHER" id="PTHR43420">
    <property type="entry name" value="ACETYLTRANSFERASE"/>
    <property type="match status" value="1"/>
</dbReference>
<protein>
    <recommendedName>
        <fullName evidence="3">N-acetyltransferase domain-containing protein</fullName>
    </recommendedName>
</protein>
<dbReference type="PANTHER" id="PTHR43420:SF47">
    <property type="entry name" value="N-ACETYLTRANSFERASE DOMAIN-CONTAINING PROTEIN"/>
    <property type="match status" value="1"/>
</dbReference>
<dbReference type="Gene3D" id="3.40.630.30">
    <property type="match status" value="1"/>
</dbReference>
<dbReference type="InterPro" id="IPR000182">
    <property type="entry name" value="GNAT_dom"/>
</dbReference>
<name>A0A8H8CH77_PSICU</name>
<dbReference type="CDD" id="cd04301">
    <property type="entry name" value="NAT_SF"/>
    <property type="match status" value="1"/>
</dbReference>
<accession>A0A8H8CH77</accession>
<dbReference type="PROSITE" id="PS51186">
    <property type="entry name" value="GNAT"/>
    <property type="match status" value="1"/>
</dbReference>
<keyword evidence="1" id="KW-0808">Transferase</keyword>
<dbReference type="SUPFAM" id="SSF55729">
    <property type="entry name" value="Acyl-CoA N-acyltransferases (Nat)"/>
    <property type="match status" value="1"/>
</dbReference>
<feature type="domain" description="N-acetyltransferase" evidence="3">
    <location>
        <begin position="132"/>
        <end position="234"/>
    </location>
</feature>
<keyword evidence="2" id="KW-0012">Acyltransferase</keyword>
<evidence type="ECO:0000313" key="4">
    <source>
        <dbReference type="EMBL" id="KAG5164885.1"/>
    </source>
</evidence>
<organism evidence="4">
    <name type="scientific">Psilocybe cubensis</name>
    <name type="common">Psychedelic mushroom</name>
    <name type="synonym">Stropharia cubensis</name>
    <dbReference type="NCBI Taxonomy" id="181762"/>
    <lineage>
        <taxon>Eukaryota</taxon>
        <taxon>Fungi</taxon>
        <taxon>Dikarya</taxon>
        <taxon>Basidiomycota</taxon>
        <taxon>Agaricomycotina</taxon>
        <taxon>Agaricomycetes</taxon>
        <taxon>Agaricomycetidae</taxon>
        <taxon>Agaricales</taxon>
        <taxon>Agaricineae</taxon>
        <taxon>Strophariaceae</taxon>
        <taxon>Psilocybe</taxon>
    </lineage>
</organism>
<dbReference type="OrthoDB" id="41532at2759"/>
<dbReference type="Pfam" id="PF13508">
    <property type="entry name" value="Acetyltransf_7"/>
    <property type="match status" value="1"/>
</dbReference>
<comment type="caution">
    <text evidence="4">The sequence shown here is derived from an EMBL/GenBank/DDBJ whole genome shotgun (WGS) entry which is preliminary data.</text>
</comment>
<dbReference type="AlphaFoldDB" id="A0A8H8CH77"/>
<reference evidence="4" key="1">
    <citation type="submission" date="2021-02" db="EMBL/GenBank/DDBJ databases">
        <title>Psilocybe cubensis genome.</title>
        <authorList>
            <person name="Mckernan K.J."/>
            <person name="Crawford S."/>
            <person name="Trippe A."/>
            <person name="Kane L.T."/>
            <person name="Mclaughlin S."/>
        </authorList>
    </citation>
    <scope>NUCLEOTIDE SEQUENCE [LARGE SCALE GENOMIC DNA]</scope>
    <source>
        <strain evidence="4">MGC-MH-2018</strain>
    </source>
</reference>
<proteinExistence type="predicted"/>
<sequence>MSESIAIHILPKPVTISTSNLLSLYKYVRLAALLTNPEAFGSTYARETAFSDDAWAERVNERGRETLLALFHGSETHTATPSAPRENDKKETAIGTLTVLFPIMLAGHPQDPAYPPHIAEEVRACEVDVYMLVGMWVHPAHRGRGVGKALVQRAMEVVEQAKLEGNEQCEEASGINESCDTVQEKDKKQKKKVLMLLVHDIQYDAIRLYRNTGFVEQGSVLHGGKAATWMTVTI</sequence>
<dbReference type="InterPro" id="IPR050680">
    <property type="entry name" value="YpeA/RimI_acetyltransf"/>
</dbReference>
<dbReference type="EMBL" id="JAFIQS010000011">
    <property type="protein sequence ID" value="KAG5164885.1"/>
    <property type="molecule type" value="Genomic_DNA"/>
</dbReference>
<dbReference type="GO" id="GO:0016747">
    <property type="term" value="F:acyltransferase activity, transferring groups other than amino-acyl groups"/>
    <property type="evidence" value="ECO:0007669"/>
    <property type="project" value="InterPro"/>
</dbReference>
<evidence type="ECO:0000256" key="2">
    <source>
        <dbReference type="ARBA" id="ARBA00023315"/>
    </source>
</evidence>
<evidence type="ECO:0000259" key="3">
    <source>
        <dbReference type="PROSITE" id="PS51186"/>
    </source>
</evidence>
<evidence type="ECO:0000256" key="1">
    <source>
        <dbReference type="ARBA" id="ARBA00022679"/>
    </source>
</evidence>
<gene>
    <name evidence="4" type="ORF">JR316_010531</name>
</gene>
<dbReference type="InterPro" id="IPR016181">
    <property type="entry name" value="Acyl_CoA_acyltransferase"/>
</dbReference>